<dbReference type="OrthoDB" id="690341at2759"/>
<evidence type="ECO:0000313" key="4">
    <source>
        <dbReference type="Proteomes" id="UP000231279"/>
    </source>
</evidence>
<evidence type="ECO:0000259" key="2">
    <source>
        <dbReference type="Pfam" id="PF23598"/>
    </source>
</evidence>
<organism evidence="3 4">
    <name type="scientific">Handroanthus impetiginosus</name>
    <dbReference type="NCBI Taxonomy" id="429701"/>
    <lineage>
        <taxon>Eukaryota</taxon>
        <taxon>Viridiplantae</taxon>
        <taxon>Streptophyta</taxon>
        <taxon>Embryophyta</taxon>
        <taxon>Tracheophyta</taxon>
        <taxon>Spermatophyta</taxon>
        <taxon>Magnoliopsida</taxon>
        <taxon>eudicotyledons</taxon>
        <taxon>Gunneridae</taxon>
        <taxon>Pentapetalae</taxon>
        <taxon>asterids</taxon>
        <taxon>lamiids</taxon>
        <taxon>Lamiales</taxon>
        <taxon>Bignoniaceae</taxon>
        <taxon>Crescentiina</taxon>
        <taxon>Tabebuia alliance</taxon>
        <taxon>Handroanthus</taxon>
    </lineage>
</organism>
<sequence>MKGFNAPHEIGRLLCLQKLCCIDAADGRGGQIKIVREIGKLIQLQSLGITKLRREDGKEFCSSLSNLANLRSLKISSFEKQGSIDLEYPLSPSTLRFLRRLLLYGRLERIPQWIGSLNALTTLILAWSGLREDSLEYIQGLPNLLELSLDCAYEGQELNFKAGCFQRLHHLALWRLRELRWVTVEKGSMPLLHTMIVRGCKSMGEMPDGIEYLKNLTCVRFIDMAKEFVERLRDERRKEGDHWRLADVTQVMVYNWVNNERNTIEL</sequence>
<dbReference type="Pfam" id="PF23598">
    <property type="entry name" value="LRR_14"/>
    <property type="match status" value="1"/>
</dbReference>
<dbReference type="SUPFAM" id="SSF52058">
    <property type="entry name" value="L domain-like"/>
    <property type="match status" value="1"/>
</dbReference>
<proteinExistence type="predicted"/>
<dbReference type="PANTHER" id="PTHR15140:SF6">
    <property type="entry name" value="TUBULIN-SPECIFIC CHAPERONE COFACTOR E-LIKE PROTEIN"/>
    <property type="match status" value="1"/>
</dbReference>
<dbReference type="AlphaFoldDB" id="A0A2G9I229"/>
<evidence type="ECO:0000313" key="3">
    <source>
        <dbReference type="EMBL" id="PIN23809.1"/>
    </source>
</evidence>
<dbReference type="PANTHER" id="PTHR15140">
    <property type="entry name" value="TUBULIN-SPECIFIC CHAPERONE E"/>
    <property type="match status" value="1"/>
</dbReference>
<accession>A0A2G9I229</accession>
<name>A0A2G9I229_9LAMI</name>
<dbReference type="STRING" id="429701.A0A2G9I229"/>
<comment type="caution">
    <text evidence="3">The sequence shown here is derived from an EMBL/GenBank/DDBJ whole genome shotgun (WGS) entry which is preliminary data.</text>
</comment>
<dbReference type="Gene3D" id="3.80.10.10">
    <property type="entry name" value="Ribonuclease Inhibitor"/>
    <property type="match status" value="1"/>
</dbReference>
<keyword evidence="1" id="KW-0677">Repeat</keyword>
<dbReference type="InterPro" id="IPR032675">
    <property type="entry name" value="LRR_dom_sf"/>
</dbReference>
<protein>
    <recommendedName>
        <fullName evidence="2">Disease resistance R13L4/SHOC-2-like LRR domain-containing protein</fullName>
    </recommendedName>
</protein>
<evidence type="ECO:0000256" key="1">
    <source>
        <dbReference type="ARBA" id="ARBA00022737"/>
    </source>
</evidence>
<dbReference type="EMBL" id="NKXS01000503">
    <property type="protein sequence ID" value="PIN23809.1"/>
    <property type="molecule type" value="Genomic_DNA"/>
</dbReference>
<keyword evidence="4" id="KW-1185">Reference proteome</keyword>
<dbReference type="Proteomes" id="UP000231279">
    <property type="component" value="Unassembled WGS sequence"/>
</dbReference>
<reference evidence="4" key="1">
    <citation type="journal article" date="2018" name="Gigascience">
        <title>Genome assembly of the Pink Ipe (Handroanthus impetiginosus, Bignoniaceae), a highly valued, ecologically keystone Neotropical timber forest tree.</title>
        <authorList>
            <person name="Silva-Junior O.B."/>
            <person name="Grattapaglia D."/>
            <person name="Novaes E."/>
            <person name="Collevatti R.G."/>
        </authorList>
    </citation>
    <scope>NUCLEOTIDE SEQUENCE [LARGE SCALE GENOMIC DNA]</scope>
    <source>
        <strain evidence="4">cv. UFG-1</strain>
    </source>
</reference>
<feature type="domain" description="Disease resistance R13L4/SHOC-2-like LRR" evidence="2">
    <location>
        <begin position="5"/>
        <end position="221"/>
    </location>
</feature>
<dbReference type="InterPro" id="IPR055414">
    <property type="entry name" value="LRR_R13L4/SHOC2-like"/>
</dbReference>
<gene>
    <name evidence="3" type="ORF">CDL12_03468</name>
</gene>